<gene>
    <name evidence="1" type="ordered locus">Desaci_1521</name>
</gene>
<evidence type="ECO:0008006" key="3">
    <source>
        <dbReference type="Google" id="ProtNLM"/>
    </source>
</evidence>
<accession>I4D408</accession>
<dbReference type="RefSeq" id="WP_014826539.1">
    <property type="nucleotide sequence ID" value="NC_018068.1"/>
</dbReference>
<evidence type="ECO:0000313" key="1">
    <source>
        <dbReference type="EMBL" id="AFM40532.1"/>
    </source>
</evidence>
<dbReference type="eggNOG" id="ENOG5031JIT">
    <property type="taxonomic scope" value="Bacteria"/>
</dbReference>
<sequence length="168" mass="19872">MRSRKKVRGLKRKCKAMIRKIENYTFNIPQKNSRGYWHLHLPVAENFIDSTATPGSVRRLYIQKLIERIVYLINIREDNGTFSRIVAAISLPKLWDSQIIIFNSQEYFESFFETNYFEQGWVLLPSSRDFKTNWSLEIPRNLKVEGYKAAINSENYSHSGEIWFIGEL</sequence>
<name>I4D408_DESAJ</name>
<keyword evidence="2" id="KW-1185">Reference proteome</keyword>
<dbReference type="KEGG" id="dai:Desaci_1521"/>
<organism evidence="1 2">
    <name type="scientific">Desulfosporosinus acidiphilus (strain DSM 22704 / JCM 16185 / SJ4)</name>
    <dbReference type="NCBI Taxonomy" id="646529"/>
    <lineage>
        <taxon>Bacteria</taxon>
        <taxon>Bacillati</taxon>
        <taxon>Bacillota</taxon>
        <taxon>Clostridia</taxon>
        <taxon>Eubacteriales</taxon>
        <taxon>Desulfitobacteriaceae</taxon>
        <taxon>Desulfosporosinus</taxon>
    </lineage>
</organism>
<dbReference type="Proteomes" id="UP000002892">
    <property type="component" value="Chromosome"/>
</dbReference>
<proteinExistence type="predicted"/>
<dbReference type="Pfam" id="PF13079">
    <property type="entry name" value="DUF3916"/>
    <property type="match status" value="1"/>
</dbReference>
<dbReference type="HOGENOM" id="CLU_129137_2_0_9"/>
<reference evidence="1 2" key="1">
    <citation type="journal article" date="2012" name="J. Bacteriol.">
        <title>Complete genome sequences of Desulfosporosinus orientis DSM765T, Desulfosporosinus youngiae DSM17734T, Desulfosporosinus meridiei DSM13257T, and Desulfosporosinus acidiphilus DSM22704T.</title>
        <authorList>
            <person name="Pester M."/>
            <person name="Brambilla E."/>
            <person name="Alazard D."/>
            <person name="Rattei T."/>
            <person name="Weinmaier T."/>
            <person name="Han J."/>
            <person name="Lucas S."/>
            <person name="Lapidus A."/>
            <person name="Cheng J.F."/>
            <person name="Goodwin L."/>
            <person name="Pitluck S."/>
            <person name="Peters L."/>
            <person name="Ovchinnikova G."/>
            <person name="Teshima H."/>
            <person name="Detter J.C."/>
            <person name="Han C.S."/>
            <person name="Tapia R."/>
            <person name="Land M.L."/>
            <person name="Hauser L."/>
            <person name="Kyrpides N.C."/>
            <person name="Ivanova N.N."/>
            <person name="Pagani I."/>
            <person name="Huntmann M."/>
            <person name="Wei C.L."/>
            <person name="Davenport K.W."/>
            <person name="Daligault H."/>
            <person name="Chain P.S."/>
            <person name="Chen A."/>
            <person name="Mavromatis K."/>
            <person name="Markowitz V."/>
            <person name="Szeto E."/>
            <person name="Mikhailova N."/>
            <person name="Pati A."/>
            <person name="Wagner M."/>
            <person name="Woyke T."/>
            <person name="Ollivier B."/>
            <person name="Klenk H.P."/>
            <person name="Spring S."/>
            <person name="Loy A."/>
        </authorList>
    </citation>
    <scope>NUCLEOTIDE SEQUENCE [LARGE SCALE GENOMIC DNA]</scope>
    <source>
        <strain evidence="2">DSM 22704 / JCM 16185 / SJ4</strain>
    </source>
</reference>
<dbReference type="OrthoDB" id="2426896at2"/>
<dbReference type="AlphaFoldDB" id="I4D408"/>
<dbReference type="EMBL" id="CP003639">
    <property type="protein sequence ID" value="AFM40532.1"/>
    <property type="molecule type" value="Genomic_DNA"/>
</dbReference>
<protein>
    <recommendedName>
        <fullName evidence="3">DUF3916 domain-containing protein</fullName>
    </recommendedName>
</protein>
<dbReference type="InterPro" id="IPR025075">
    <property type="entry name" value="DUF3916"/>
</dbReference>
<evidence type="ECO:0000313" key="2">
    <source>
        <dbReference type="Proteomes" id="UP000002892"/>
    </source>
</evidence>